<dbReference type="PANTHER" id="PTHR13768:SF8">
    <property type="entry name" value="ALPHA-SOLUBLE NSF ATTACHMENT PROTEIN"/>
    <property type="match status" value="1"/>
</dbReference>
<dbReference type="InterPro" id="IPR011990">
    <property type="entry name" value="TPR-like_helical_dom_sf"/>
</dbReference>
<keyword evidence="3" id="KW-0653">Protein transport</keyword>
<dbReference type="AlphaFoldDB" id="A0A8H3Z033"/>
<keyword evidence="2" id="KW-0813">Transport</keyword>
<evidence type="ECO:0000313" key="4">
    <source>
        <dbReference type="EMBL" id="KAE9980229.1"/>
    </source>
</evidence>
<dbReference type="PANTHER" id="PTHR13768">
    <property type="entry name" value="SOLUBLE NSF ATTACHMENT PROTEIN SNAP"/>
    <property type="match status" value="1"/>
</dbReference>
<dbReference type="GO" id="GO:0031201">
    <property type="term" value="C:SNARE complex"/>
    <property type="evidence" value="ECO:0007669"/>
    <property type="project" value="TreeGrafter"/>
</dbReference>
<reference evidence="4 5" key="1">
    <citation type="submission" date="2019-11" db="EMBL/GenBank/DDBJ databases">
        <title>Venturia inaequalis Genome Resource.</title>
        <authorList>
            <person name="Lichtner F.J."/>
        </authorList>
    </citation>
    <scope>NUCLEOTIDE SEQUENCE [LARGE SCALE GENOMIC DNA]</scope>
    <source>
        <strain evidence="4">Bline_iso_100314</strain>
    </source>
</reference>
<dbReference type="InterPro" id="IPR000744">
    <property type="entry name" value="NSF_attach"/>
</dbReference>
<evidence type="ECO:0000313" key="5">
    <source>
        <dbReference type="Proteomes" id="UP000433883"/>
    </source>
</evidence>
<evidence type="ECO:0000256" key="3">
    <source>
        <dbReference type="ARBA" id="ARBA00022927"/>
    </source>
</evidence>
<dbReference type="GO" id="GO:0019905">
    <property type="term" value="F:syntaxin binding"/>
    <property type="evidence" value="ECO:0007669"/>
    <property type="project" value="TreeGrafter"/>
</dbReference>
<dbReference type="GO" id="GO:0005483">
    <property type="term" value="F:soluble NSF attachment protein activity"/>
    <property type="evidence" value="ECO:0007669"/>
    <property type="project" value="TreeGrafter"/>
</dbReference>
<evidence type="ECO:0008006" key="6">
    <source>
        <dbReference type="Google" id="ProtNLM"/>
    </source>
</evidence>
<name>A0A8H3Z033_VENIN</name>
<sequence length="304" mass="34011">MAVNGDSLYRKAETTLNSKTGWFSGVSKEEKLENAAEEFSKAADRYKLEQNYKRAGEVFEKSAAIYTQLAAAGGSSQESGYSGAARAFDEAHVAYKMISPELGIPPLKKSIDGFQNASNLRRAATKWEELAKLYEGMGDLPNANEAYKTAARLYMGQSQGRHKSNKSRVRNAELTAVLANDDFNALNESKEIYLAVARSNLANNTLRFAVKDHLFHYGLVSLSFMDEPTIANDFAIFPQIDKQFLATREHNLLQEIFQAIKDQDPDQLQQKVNVYANLSALKPWEETMIGRIEDKLRAAEEDFS</sequence>
<dbReference type="Gene3D" id="1.25.40.10">
    <property type="entry name" value="Tetratricopeptide repeat domain"/>
    <property type="match status" value="1"/>
</dbReference>
<dbReference type="Pfam" id="PF14938">
    <property type="entry name" value="SNAP"/>
    <property type="match status" value="1"/>
</dbReference>
<evidence type="ECO:0000256" key="2">
    <source>
        <dbReference type="ARBA" id="ARBA00022448"/>
    </source>
</evidence>
<organism evidence="4 5">
    <name type="scientific">Venturia inaequalis</name>
    <name type="common">Apple scab fungus</name>
    <dbReference type="NCBI Taxonomy" id="5025"/>
    <lineage>
        <taxon>Eukaryota</taxon>
        <taxon>Fungi</taxon>
        <taxon>Dikarya</taxon>
        <taxon>Ascomycota</taxon>
        <taxon>Pezizomycotina</taxon>
        <taxon>Dothideomycetes</taxon>
        <taxon>Pleosporomycetidae</taxon>
        <taxon>Venturiales</taxon>
        <taxon>Venturiaceae</taxon>
        <taxon>Venturia</taxon>
    </lineage>
</organism>
<dbReference type="GO" id="GO:0006886">
    <property type="term" value="P:intracellular protein transport"/>
    <property type="evidence" value="ECO:0007669"/>
    <property type="project" value="InterPro"/>
</dbReference>
<dbReference type="GO" id="GO:0005774">
    <property type="term" value="C:vacuolar membrane"/>
    <property type="evidence" value="ECO:0007669"/>
    <property type="project" value="TreeGrafter"/>
</dbReference>
<dbReference type="SUPFAM" id="SSF48452">
    <property type="entry name" value="TPR-like"/>
    <property type="match status" value="1"/>
</dbReference>
<accession>A0A8H3Z033</accession>
<dbReference type="PRINTS" id="PR00448">
    <property type="entry name" value="NSFATTACHMNT"/>
</dbReference>
<comment type="caution">
    <text evidence="4">The sequence shown here is derived from an EMBL/GenBank/DDBJ whole genome shotgun (WGS) entry which is preliminary data.</text>
</comment>
<dbReference type="EMBL" id="WNWQ01000079">
    <property type="protein sequence ID" value="KAE9980229.1"/>
    <property type="molecule type" value="Genomic_DNA"/>
</dbReference>
<dbReference type="Proteomes" id="UP000433883">
    <property type="component" value="Unassembled WGS sequence"/>
</dbReference>
<protein>
    <recommendedName>
        <fullName evidence="6">Alpha-soluble NSF attachment protein</fullName>
    </recommendedName>
</protein>
<evidence type="ECO:0000256" key="1">
    <source>
        <dbReference type="ARBA" id="ARBA00010050"/>
    </source>
</evidence>
<gene>
    <name evidence="4" type="ORF">BLS_008944</name>
</gene>
<dbReference type="GO" id="GO:0035494">
    <property type="term" value="P:SNARE complex disassembly"/>
    <property type="evidence" value="ECO:0007669"/>
    <property type="project" value="TreeGrafter"/>
</dbReference>
<comment type="similarity">
    <text evidence="1">Belongs to the SNAP family.</text>
</comment>
<proteinExistence type="inferred from homology"/>